<evidence type="ECO:0000256" key="4">
    <source>
        <dbReference type="SAM" id="MobiDB-lite"/>
    </source>
</evidence>
<feature type="compositionally biased region" description="Low complexity" evidence="4">
    <location>
        <begin position="792"/>
        <end position="811"/>
    </location>
</feature>
<keyword evidence="7" id="KW-1185">Reference proteome</keyword>
<keyword evidence="3" id="KW-0720">Serine protease</keyword>
<feature type="compositionally biased region" description="Acidic residues" evidence="4">
    <location>
        <begin position="160"/>
        <end position="187"/>
    </location>
</feature>
<feature type="compositionally biased region" description="Acidic residues" evidence="4">
    <location>
        <begin position="779"/>
        <end position="788"/>
    </location>
</feature>
<comment type="caution">
    <text evidence="6">The sequence shown here is derived from an EMBL/GenBank/DDBJ whole genome shotgun (WGS) entry which is preliminary data.</text>
</comment>
<feature type="region of interest" description="Disordered" evidence="4">
    <location>
        <begin position="157"/>
        <end position="187"/>
    </location>
</feature>
<feature type="compositionally biased region" description="Acidic residues" evidence="4">
    <location>
        <begin position="331"/>
        <end position="341"/>
    </location>
</feature>
<feature type="compositionally biased region" description="Basic and acidic residues" evidence="4">
    <location>
        <begin position="313"/>
        <end position="330"/>
    </location>
</feature>
<feature type="region of interest" description="Disordered" evidence="4">
    <location>
        <begin position="293"/>
        <end position="345"/>
    </location>
</feature>
<feature type="region of interest" description="Disordered" evidence="4">
    <location>
        <begin position="97"/>
        <end position="133"/>
    </location>
</feature>
<dbReference type="PANTHER" id="PTHR45980">
    <property type="match status" value="1"/>
</dbReference>
<keyword evidence="2" id="KW-0378">Hydrolase</keyword>
<dbReference type="Gene3D" id="2.40.10.10">
    <property type="entry name" value="Trypsin-like serine proteases"/>
    <property type="match status" value="2"/>
</dbReference>
<dbReference type="InterPro" id="IPR036034">
    <property type="entry name" value="PDZ_sf"/>
</dbReference>
<sequence length="1020" mass="107217">MAYMAEHVGHFRLNNAPVVRPSACPRKSPSQAEVLLTSLAAIRHRAGADSCTGVPRASMTGRSDAAVSAVSCKCPSNNFLWSPRRLTDRSRLCANAGHRAGRGGGRSSPGKGDNGGAITQESVRIPDDSSMPAGGRPEFFPAAGAADIIAEATFRWSDAVPDDQVDDESEEGADEEEEEEEGEEGEEVAILARSVVQIHTLHRVPNFSRPWEEGHDAESRSSGFVVAVDVVSEPGGPPQRQLLIMTTAGAVEFARKVEVCRAADDATPYVATVAAVCLDLDVALLRVEKPSFWQPNRDDGSSSSSSGSPNAAENRRQRGRGREVLNKDNGDHDDDDHDDDGSSSRALVPLQLDSGLPHLRKPVVVTGFPLGGGSLCVTSGVLSRIEVVEYSHSGRSLLALQVDAPLNNGGWGGPALCPRTRRCVGMAFQKFTWQAWMERYDDVASEVFQGDGDEDGGGGGGGGGGSADGDEGDDGDGGGGGAPGQEYDEDAENIGYLVPAQLLQLVLDDYSRQMSNQLASTSAPGTSTSVTATAVRRSSSSSSSSSGGGRGAKRGGSAATSTAGAGSDPRIPGSMALHLDGRPRLGLRYQRMESPALRRALGLMAGESGILITGVDPTGSAAGLVQVHDVLLAVAGRQVANDGTTLLRPGQRVLFGHWAAVANVGDELQLRVLRGKTRLELRARLRGSFDSFLPVSFGPSQRPQYLVVGPLVFISFSVPLWYEMTWGQRRVTDPASRRAVHAGMLPVMAAMEWGLPAEDDGEEVVMLTEVLACGEDVDEGTAEDDEEHQDSGRSTDANSNSSSSSSSSGTALGRGGVAQEVAAWSRLLRSPGRLATVNGQRVRNMGQLAAAVVAASQAAATSAGGGEQQFLRFCMEPAPENYMSGSSRSSSSSSTGSADGDVATAAVSEHPAPQRCVGGLLVLDAARVAADTRAVLKHHSLAAAMSADLRRRLSTQWPFELSHPAGGASRQRRQQGRRVAISGRRSVCRPGAGVDSHARKDDDEERQQVQGGVTTREREI</sequence>
<feature type="region of interest" description="Disordered" evidence="4">
    <location>
        <begin position="961"/>
        <end position="1020"/>
    </location>
</feature>
<dbReference type="InterPro" id="IPR041517">
    <property type="entry name" value="DEGP_PDZ"/>
</dbReference>
<feature type="compositionally biased region" description="Low complexity" evidence="4">
    <location>
        <begin position="555"/>
        <end position="567"/>
    </location>
</feature>
<evidence type="ECO:0000313" key="6">
    <source>
        <dbReference type="EMBL" id="GLI61024.1"/>
    </source>
</evidence>
<feature type="region of interest" description="Disordered" evidence="4">
    <location>
        <begin position="518"/>
        <end position="577"/>
    </location>
</feature>
<dbReference type="InterPro" id="IPR046449">
    <property type="entry name" value="DEGP_PDZ_sf"/>
</dbReference>
<feature type="compositionally biased region" description="Low complexity" evidence="4">
    <location>
        <begin position="519"/>
        <end position="545"/>
    </location>
</feature>
<dbReference type="EMBL" id="BSDZ01000009">
    <property type="protein sequence ID" value="GLI61024.1"/>
    <property type="molecule type" value="Genomic_DNA"/>
</dbReference>
<name>A0ABQ5RUY6_9CHLO</name>
<feature type="compositionally biased region" description="Gly residues" evidence="4">
    <location>
        <begin position="457"/>
        <end position="467"/>
    </location>
</feature>
<dbReference type="Gene3D" id="2.30.42.10">
    <property type="match status" value="1"/>
</dbReference>
<evidence type="ECO:0000313" key="7">
    <source>
        <dbReference type="Proteomes" id="UP001165090"/>
    </source>
</evidence>
<feature type="region of interest" description="Disordered" evidence="4">
    <location>
        <begin position="447"/>
        <end position="488"/>
    </location>
</feature>
<feature type="region of interest" description="Disordered" evidence="4">
    <location>
        <begin position="882"/>
        <end position="909"/>
    </location>
</feature>
<accession>A0ABQ5RUY6</accession>
<feature type="compositionally biased region" description="Low complexity" evidence="4">
    <location>
        <begin position="884"/>
        <end position="897"/>
    </location>
</feature>
<dbReference type="Pfam" id="PF17815">
    <property type="entry name" value="PDZ_3"/>
    <property type="match status" value="1"/>
</dbReference>
<feature type="compositionally biased region" description="Gly residues" evidence="4">
    <location>
        <begin position="102"/>
        <end position="115"/>
    </location>
</feature>
<organism evidence="6 7">
    <name type="scientific">Volvox africanus</name>
    <dbReference type="NCBI Taxonomy" id="51714"/>
    <lineage>
        <taxon>Eukaryota</taxon>
        <taxon>Viridiplantae</taxon>
        <taxon>Chlorophyta</taxon>
        <taxon>core chlorophytes</taxon>
        <taxon>Chlorophyceae</taxon>
        <taxon>CS clade</taxon>
        <taxon>Chlamydomonadales</taxon>
        <taxon>Volvocaceae</taxon>
        <taxon>Volvox</taxon>
    </lineage>
</organism>
<dbReference type="InterPro" id="IPR009003">
    <property type="entry name" value="Peptidase_S1_PA"/>
</dbReference>
<proteinExistence type="predicted"/>
<dbReference type="InterPro" id="IPR043504">
    <property type="entry name" value="Peptidase_S1_PA_chymotrypsin"/>
</dbReference>
<dbReference type="SUPFAM" id="SSF50494">
    <property type="entry name" value="Trypsin-like serine proteases"/>
    <property type="match status" value="1"/>
</dbReference>
<evidence type="ECO:0000256" key="3">
    <source>
        <dbReference type="ARBA" id="ARBA00022825"/>
    </source>
</evidence>
<gene>
    <name evidence="6" type="ORF">VaNZ11_003287</name>
</gene>
<evidence type="ECO:0000256" key="1">
    <source>
        <dbReference type="ARBA" id="ARBA00022670"/>
    </source>
</evidence>
<feature type="domain" description="Protease Do-like PDZ" evidence="5">
    <location>
        <begin position="701"/>
        <end position="948"/>
    </location>
</feature>
<reference evidence="6 7" key="1">
    <citation type="journal article" date="2023" name="IScience">
        <title>Expanded male sex-determining region conserved during the evolution of homothallism in the green alga Volvox.</title>
        <authorList>
            <person name="Yamamoto K."/>
            <person name="Matsuzaki R."/>
            <person name="Mahakham W."/>
            <person name="Heman W."/>
            <person name="Sekimoto H."/>
            <person name="Kawachi M."/>
            <person name="Minakuchi Y."/>
            <person name="Toyoda A."/>
            <person name="Nozaki H."/>
        </authorList>
    </citation>
    <scope>NUCLEOTIDE SEQUENCE [LARGE SCALE GENOMIC DNA]</scope>
    <source>
        <strain evidence="6 7">NIES-4468</strain>
    </source>
</reference>
<dbReference type="Gene3D" id="3.20.190.20">
    <property type="match status" value="1"/>
</dbReference>
<keyword evidence="1" id="KW-0645">Protease</keyword>
<feature type="region of interest" description="Disordered" evidence="4">
    <location>
        <begin position="779"/>
        <end position="814"/>
    </location>
</feature>
<protein>
    <recommendedName>
        <fullName evidence="5">Protease Do-like PDZ domain-containing protein</fullName>
    </recommendedName>
</protein>
<evidence type="ECO:0000256" key="2">
    <source>
        <dbReference type="ARBA" id="ARBA00022801"/>
    </source>
</evidence>
<evidence type="ECO:0000259" key="5">
    <source>
        <dbReference type="Pfam" id="PF17815"/>
    </source>
</evidence>
<dbReference type="Proteomes" id="UP001165090">
    <property type="component" value="Unassembled WGS sequence"/>
</dbReference>
<dbReference type="PANTHER" id="PTHR45980:SF18">
    <property type="entry name" value="PROTEASE DO-LIKE 9"/>
    <property type="match status" value="1"/>
</dbReference>
<dbReference type="SUPFAM" id="SSF50156">
    <property type="entry name" value="PDZ domain-like"/>
    <property type="match status" value="1"/>
</dbReference>
<dbReference type="Pfam" id="PF13365">
    <property type="entry name" value="Trypsin_2"/>
    <property type="match status" value="1"/>
</dbReference>